<protein>
    <submittedName>
        <fullName evidence="1">Addiction module antidote protein</fullName>
    </submittedName>
</protein>
<proteinExistence type="predicted"/>
<dbReference type="AlphaFoldDB" id="A0A7U7J628"/>
<reference evidence="1 2" key="1">
    <citation type="journal article" date="2014" name="ISME J.">
        <title>Candidatus Competibacter-lineage genomes retrieved from metagenomes reveal functional metabolic diversity.</title>
        <authorList>
            <person name="McIlroy S.J."/>
            <person name="Albertsen M."/>
            <person name="Andresen E.K."/>
            <person name="Saunders A.M."/>
            <person name="Kristiansen R."/>
            <person name="Stokholm-Bjerregaard M."/>
            <person name="Nielsen K.L."/>
            <person name="Nielsen P.H."/>
        </authorList>
    </citation>
    <scope>NUCLEOTIDE SEQUENCE [LARGE SCALE GENOMIC DNA]</scope>
    <source>
        <strain evidence="1 2">Run_B_J11</strain>
    </source>
</reference>
<dbReference type="Pfam" id="PF21716">
    <property type="entry name" value="dnstrm_HI1420"/>
    <property type="match status" value="1"/>
</dbReference>
<comment type="caution">
    <text evidence="1">The sequence shown here is derived from an EMBL/GenBank/DDBJ whole genome shotgun (WGS) entry which is preliminary data.</text>
</comment>
<dbReference type="EMBL" id="CBTK010000291">
    <property type="protein sequence ID" value="CDH47102.1"/>
    <property type="molecule type" value="Genomic_DNA"/>
</dbReference>
<dbReference type="InterPro" id="IPR014057">
    <property type="entry name" value="HI1420"/>
</dbReference>
<organism evidence="1 2">
    <name type="scientific">Candidatus Contendobacter odensis Run_B_J11</name>
    <dbReference type="NCBI Taxonomy" id="1400861"/>
    <lineage>
        <taxon>Bacteria</taxon>
        <taxon>Pseudomonadati</taxon>
        <taxon>Pseudomonadota</taxon>
        <taxon>Gammaproteobacteria</taxon>
        <taxon>Candidatus Competibacteraceae</taxon>
        <taxon>Candidatus Contendibacter</taxon>
    </lineage>
</organism>
<name>A0A7U7J628_9GAMM</name>
<dbReference type="NCBIfam" id="TIGR02684">
    <property type="entry name" value="dnstrm_HI1420"/>
    <property type="match status" value="1"/>
</dbReference>
<sequence>MTEKIRVADLPEFDMADYLEDEQAIAEYLTVVLEENDPAALIQALGTVARVRGMTEIAKVSNAALEAFNKAVSVGPQRVGRRAG</sequence>
<evidence type="ECO:0000313" key="2">
    <source>
        <dbReference type="Proteomes" id="UP000019184"/>
    </source>
</evidence>
<gene>
    <name evidence="1" type="ORF">BN874_730008</name>
</gene>
<evidence type="ECO:0000313" key="1">
    <source>
        <dbReference type="EMBL" id="CDH47102.1"/>
    </source>
</evidence>
<dbReference type="RefSeq" id="WP_051498061.1">
    <property type="nucleotide sequence ID" value="NZ_CBTK010000291.1"/>
</dbReference>
<keyword evidence="2" id="KW-1185">Reference proteome</keyword>
<accession>A0A7U7J628</accession>
<dbReference type="Proteomes" id="UP000019184">
    <property type="component" value="Unassembled WGS sequence"/>
</dbReference>